<protein>
    <submittedName>
        <fullName evidence="1">Uncharacterized protein</fullName>
    </submittedName>
</protein>
<dbReference type="EMBL" id="JANPWB010000002">
    <property type="protein sequence ID" value="KAJ1209656.1"/>
    <property type="molecule type" value="Genomic_DNA"/>
</dbReference>
<comment type="caution">
    <text evidence="1">The sequence shown here is derived from an EMBL/GenBank/DDBJ whole genome shotgun (WGS) entry which is preliminary data.</text>
</comment>
<dbReference type="Proteomes" id="UP001066276">
    <property type="component" value="Chromosome 1_2"/>
</dbReference>
<name>A0AAV7WAP8_PLEWA</name>
<evidence type="ECO:0000313" key="2">
    <source>
        <dbReference type="Proteomes" id="UP001066276"/>
    </source>
</evidence>
<organism evidence="1 2">
    <name type="scientific">Pleurodeles waltl</name>
    <name type="common">Iberian ribbed newt</name>
    <dbReference type="NCBI Taxonomy" id="8319"/>
    <lineage>
        <taxon>Eukaryota</taxon>
        <taxon>Metazoa</taxon>
        <taxon>Chordata</taxon>
        <taxon>Craniata</taxon>
        <taxon>Vertebrata</taxon>
        <taxon>Euteleostomi</taxon>
        <taxon>Amphibia</taxon>
        <taxon>Batrachia</taxon>
        <taxon>Caudata</taxon>
        <taxon>Salamandroidea</taxon>
        <taxon>Salamandridae</taxon>
        <taxon>Pleurodelinae</taxon>
        <taxon>Pleurodeles</taxon>
    </lineage>
</organism>
<gene>
    <name evidence="1" type="ORF">NDU88_005029</name>
</gene>
<sequence>MAAGLDGKVVRAALRILGEAGRMDMLRTGVLDQTWVGMERPMRVVADSVAAADGVEAARDREPDSKRKLGPVLLGRPALNTSGPQACCGLVKCRDDCLMTQIEPKCTPEIGAFAFWSSAPHQSVTASRATNRRAREN</sequence>
<proteinExistence type="predicted"/>
<accession>A0AAV7WAP8</accession>
<dbReference type="AlphaFoldDB" id="A0AAV7WAP8"/>
<keyword evidence="2" id="KW-1185">Reference proteome</keyword>
<reference evidence="1" key="1">
    <citation type="journal article" date="2022" name="bioRxiv">
        <title>Sequencing and chromosome-scale assembly of the giantPleurodeles waltlgenome.</title>
        <authorList>
            <person name="Brown T."/>
            <person name="Elewa A."/>
            <person name="Iarovenko S."/>
            <person name="Subramanian E."/>
            <person name="Araus A.J."/>
            <person name="Petzold A."/>
            <person name="Susuki M."/>
            <person name="Suzuki K.-i.T."/>
            <person name="Hayashi T."/>
            <person name="Toyoda A."/>
            <person name="Oliveira C."/>
            <person name="Osipova E."/>
            <person name="Leigh N.D."/>
            <person name="Simon A."/>
            <person name="Yun M.H."/>
        </authorList>
    </citation>
    <scope>NUCLEOTIDE SEQUENCE</scope>
    <source>
        <strain evidence="1">20211129_DDA</strain>
        <tissue evidence="1">Liver</tissue>
    </source>
</reference>
<evidence type="ECO:0000313" key="1">
    <source>
        <dbReference type="EMBL" id="KAJ1209656.1"/>
    </source>
</evidence>